<evidence type="ECO:0000256" key="4">
    <source>
        <dbReference type="ARBA" id="ARBA00023242"/>
    </source>
</evidence>
<reference evidence="7 8" key="1">
    <citation type="submission" date="2014-04" db="EMBL/GenBank/DDBJ databases">
        <title>Evolutionary Origins and Diversification of the Mycorrhizal Mutualists.</title>
        <authorList>
            <consortium name="DOE Joint Genome Institute"/>
            <consortium name="Mycorrhizal Genomics Consortium"/>
            <person name="Kohler A."/>
            <person name="Kuo A."/>
            <person name="Nagy L.G."/>
            <person name="Floudas D."/>
            <person name="Copeland A."/>
            <person name="Barry K.W."/>
            <person name="Cichocki N."/>
            <person name="Veneault-Fourrey C."/>
            <person name="LaButti K."/>
            <person name="Lindquist E.A."/>
            <person name="Lipzen A."/>
            <person name="Lundell T."/>
            <person name="Morin E."/>
            <person name="Murat C."/>
            <person name="Riley R."/>
            <person name="Ohm R."/>
            <person name="Sun H."/>
            <person name="Tunlid A."/>
            <person name="Henrissat B."/>
            <person name="Grigoriev I.V."/>
            <person name="Hibbett D.S."/>
            <person name="Martin F."/>
        </authorList>
    </citation>
    <scope>NUCLEOTIDE SEQUENCE [LARGE SCALE GENOMIC DNA]</scope>
    <source>
        <strain evidence="7 8">Koide BX008</strain>
    </source>
</reference>
<feature type="domain" description="Sas10 C-terminal" evidence="6">
    <location>
        <begin position="572"/>
        <end position="647"/>
    </location>
</feature>
<comment type="similarity">
    <text evidence="2">Belongs to the SAS10 family.</text>
</comment>
<organism evidence="7 8">
    <name type="scientific">Amanita muscaria (strain Koide BX008)</name>
    <dbReference type="NCBI Taxonomy" id="946122"/>
    <lineage>
        <taxon>Eukaryota</taxon>
        <taxon>Fungi</taxon>
        <taxon>Dikarya</taxon>
        <taxon>Basidiomycota</taxon>
        <taxon>Agaricomycotina</taxon>
        <taxon>Agaricomycetes</taxon>
        <taxon>Agaricomycetidae</taxon>
        <taxon>Agaricales</taxon>
        <taxon>Pluteineae</taxon>
        <taxon>Amanitaceae</taxon>
        <taxon>Amanita</taxon>
    </lineage>
</organism>
<feature type="compositionally biased region" description="Basic and acidic residues" evidence="5">
    <location>
        <begin position="480"/>
        <end position="502"/>
    </location>
</feature>
<feature type="region of interest" description="Disordered" evidence="5">
    <location>
        <begin position="442"/>
        <end position="637"/>
    </location>
</feature>
<dbReference type="PANTHER" id="PTHR13237">
    <property type="entry name" value="SOMETHING ABOUT SILENCING PROTEIN 10-RELATED"/>
    <property type="match status" value="1"/>
</dbReference>
<feature type="compositionally biased region" description="Basic and acidic residues" evidence="5">
    <location>
        <begin position="42"/>
        <end position="54"/>
    </location>
</feature>
<keyword evidence="8" id="KW-1185">Reference proteome</keyword>
<name>A0A0C2X156_AMAMK</name>
<dbReference type="InParanoid" id="A0A0C2X156"/>
<evidence type="ECO:0000256" key="2">
    <source>
        <dbReference type="ARBA" id="ARBA00010979"/>
    </source>
</evidence>
<feature type="compositionally biased region" description="Basic and acidic residues" evidence="5">
    <location>
        <begin position="551"/>
        <end position="561"/>
    </location>
</feature>
<feature type="compositionally biased region" description="Basic and acidic residues" evidence="5">
    <location>
        <begin position="19"/>
        <end position="30"/>
    </location>
</feature>
<evidence type="ECO:0000256" key="3">
    <source>
        <dbReference type="ARBA" id="ARBA00022553"/>
    </source>
</evidence>
<dbReference type="FunCoup" id="A0A0C2X156">
    <property type="interactions" value="156"/>
</dbReference>
<feature type="compositionally biased region" description="Basic residues" evidence="5">
    <location>
        <begin position="98"/>
        <end position="114"/>
    </location>
</feature>
<feature type="compositionally biased region" description="Basic residues" evidence="5">
    <location>
        <begin position="448"/>
        <end position="457"/>
    </location>
</feature>
<gene>
    <name evidence="7" type="ORF">M378DRAFT_72796</name>
</gene>
<evidence type="ECO:0000313" key="7">
    <source>
        <dbReference type="EMBL" id="KIL67847.1"/>
    </source>
</evidence>
<feature type="compositionally biased region" description="Basic residues" evidence="5">
    <location>
        <begin position="1"/>
        <end position="18"/>
    </location>
</feature>
<dbReference type="InterPro" id="IPR007146">
    <property type="entry name" value="Sas10/Utp3/C1D"/>
</dbReference>
<feature type="compositionally biased region" description="Basic residues" evidence="5">
    <location>
        <begin position="588"/>
        <end position="614"/>
    </location>
</feature>
<proteinExistence type="inferred from homology"/>
<evidence type="ECO:0000259" key="6">
    <source>
        <dbReference type="Pfam" id="PF09368"/>
    </source>
</evidence>
<dbReference type="GO" id="GO:0032040">
    <property type="term" value="C:small-subunit processome"/>
    <property type="evidence" value="ECO:0007669"/>
    <property type="project" value="TreeGrafter"/>
</dbReference>
<dbReference type="Proteomes" id="UP000054549">
    <property type="component" value="Unassembled WGS sequence"/>
</dbReference>
<dbReference type="PANTHER" id="PTHR13237:SF8">
    <property type="entry name" value="SOMETHING ABOUT SILENCING PROTEIN 10"/>
    <property type="match status" value="1"/>
</dbReference>
<dbReference type="GO" id="GO:0000462">
    <property type="term" value="P:maturation of SSU-rRNA from tricistronic rRNA transcript (SSU-rRNA, 5.8S rRNA, LSU-rRNA)"/>
    <property type="evidence" value="ECO:0007669"/>
    <property type="project" value="TreeGrafter"/>
</dbReference>
<comment type="subcellular location">
    <subcellularLocation>
        <location evidence="1">Nucleus</location>
    </subcellularLocation>
</comment>
<feature type="region of interest" description="Disordered" evidence="5">
    <location>
        <begin position="374"/>
        <end position="403"/>
    </location>
</feature>
<dbReference type="AlphaFoldDB" id="A0A0C2X156"/>
<dbReference type="EMBL" id="KN818230">
    <property type="protein sequence ID" value="KIL67847.1"/>
    <property type="molecule type" value="Genomic_DNA"/>
</dbReference>
<feature type="compositionally biased region" description="Acidic residues" evidence="5">
    <location>
        <begin position="317"/>
        <end position="338"/>
    </location>
</feature>
<feature type="region of interest" description="Disordered" evidence="5">
    <location>
        <begin position="317"/>
        <end position="339"/>
    </location>
</feature>
<sequence>MPRRPKPSSKNRKRPRPLKRSDASIEKWNARSDIPLEEEDEFHASRDRILLEGKDADEDLEEDDEVFALKGLDQDEDEDEDEQDYEDEVEVAETPKAKTSKSKTKNKKTKKTKRSASSSEESQEEEEDESWGRKASTYYSSNAAQIESDDEEALELEENEALRLQAKTRDGMEENDFGLNDSREDNAMETDYLTEPAPVVLPSLPSDKKSLLRHLEKSNPEALSLAGDWDDSAHNLFKTHAKLNKLQSEGPDSLSLGMIHLYYQTLLTYATTLAFYLHLRADEKYAQRPETLRTHPIMERLLTLKQGLATLEDLDFAPADSDDEDDIDSEEEDVDMDFSDFQPEESLMRRIFHGGLEPLELSELLKDAFAQQEGSLNARQEDDVPKPPKKKRKISKELSKPSQPIFDLVEPEFTSTKTSLNPPAKDMASDVFGEALSLQHADAADKNARRKSLRFHTAKIESASARRQGARQALGGDDDIPYRERRKEKEARLLKETKDRIKGQGGDDLDTTEPEPRPRNQTEDGDSEDEADLDGYYNLVKKTSKLNKEKKKAEYEAEKAALRSSLDEESADGPRSLTKAILNNRGLTPRRPKSARNPRVKKREKYDKAKKRVSSQKAVYKGGLSETGGRYEGEKSGISKVVKSVRLA</sequence>
<dbReference type="OrthoDB" id="1924577at2759"/>
<feature type="compositionally biased region" description="Low complexity" evidence="5">
    <location>
        <begin position="462"/>
        <end position="475"/>
    </location>
</feature>
<feature type="region of interest" description="Disordered" evidence="5">
    <location>
        <begin position="1"/>
        <end position="136"/>
    </location>
</feature>
<dbReference type="HOGENOM" id="CLU_019106_0_0_1"/>
<dbReference type="Pfam" id="PF09368">
    <property type="entry name" value="Sas10"/>
    <property type="match status" value="1"/>
</dbReference>
<dbReference type="Pfam" id="PF04000">
    <property type="entry name" value="Sas10_Utp3"/>
    <property type="match status" value="1"/>
</dbReference>
<evidence type="ECO:0000313" key="8">
    <source>
        <dbReference type="Proteomes" id="UP000054549"/>
    </source>
</evidence>
<dbReference type="STRING" id="946122.A0A0C2X156"/>
<feature type="compositionally biased region" description="Acidic residues" evidence="5">
    <location>
        <begin position="55"/>
        <end position="66"/>
    </location>
</feature>
<keyword evidence="3" id="KW-0597">Phosphoprotein</keyword>
<protein>
    <recommendedName>
        <fullName evidence="6">Sas10 C-terminal domain-containing protein</fullName>
    </recommendedName>
</protein>
<dbReference type="InterPro" id="IPR018972">
    <property type="entry name" value="Sas10_C_dom"/>
</dbReference>
<accession>A0A0C2X156</accession>
<keyword evidence="4" id="KW-0539">Nucleus</keyword>
<feature type="compositionally biased region" description="Acidic residues" evidence="5">
    <location>
        <begin position="523"/>
        <end position="533"/>
    </location>
</feature>
<feature type="compositionally biased region" description="Acidic residues" evidence="5">
    <location>
        <begin position="74"/>
        <end position="91"/>
    </location>
</feature>
<evidence type="ECO:0000256" key="5">
    <source>
        <dbReference type="SAM" id="MobiDB-lite"/>
    </source>
</evidence>
<evidence type="ECO:0000256" key="1">
    <source>
        <dbReference type="ARBA" id="ARBA00004123"/>
    </source>
</evidence>